<keyword evidence="9 12" id="KW-0961">Cell wall biogenesis/degradation</keyword>
<evidence type="ECO:0000256" key="11">
    <source>
        <dbReference type="ARBA" id="ARBA00047527"/>
    </source>
</evidence>
<dbReference type="NCBIfam" id="TIGR01072">
    <property type="entry name" value="murA"/>
    <property type="match status" value="1"/>
</dbReference>
<evidence type="ECO:0000256" key="2">
    <source>
        <dbReference type="ARBA" id="ARBA00004752"/>
    </source>
</evidence>
<dbReference type="InterPro" id="IPR005750">
    <property type="entry name" value="UDP_GlcNAc_COvinyl_MurA"/>
</dbReference>
<feature type="binding site" evidence="12">
    <location>
        <position position="353"/>
    </location>
    <ligand>
        <name>UDP-N-acetyl-alpha-D-glucosamine</name>
        <dbReference type="ChEBI" id="CHEBI:57705"/>
    </ligand>
</feature>
<evidence type="ECO:0000256" key="7">
    <source>
        <dbReference type="ARBA" id="ARBA00022984"/>
    </source>
</evidence>
<feature type="coiled-coil region" evidence="13">
    <location>
        <begin position="418"/>
        <end position="445"/>
    </location>
</feature>
<comment type="caution">
    <text evidence="12">Lacks conserved residue(s) required for the propagation of feature annotation.</text>
</comment>
<dbReference type="UniPathway" id="UPA00219"/>
<dbReference type="GO" id="GO:0051301">
    <property type="term" value="P:cell division"/>
    <property type="evidence" value="ECO:0007669"/>
    <property type="project" value="UniProtKB-KW"/>
</dbReference>
<name>A0A2G4F1J6_9CYAN</name>
<evidence type="ECO:0000256" key="12">
    <source>
        <dbReference type="HAMAP-Rule" id="MF_00111"/>
    </source>
</evidence>
<keyword evidence="8 12" id="KW-0131">Cell cycle</keyword>
<evidence type="ECO:0000313" key="15">
    <source>
        <dbReference type="EMBL" id="PHX55633.1"/>
    </source>
</evidence>
<comment type="catalytic activity">
    <reaction evidence="11 12">
        <text>phosphoenolpyruvate + UDP-N-acetyl-alpha-D-glucosamine = UDP-N-acetyl-3-O-(1-carboxyvinyl)-alpha-D-glucosamine + phosphate</text>
        <dbReference type="Rhea" id="RHEA:18681"/>
        <dbReference type="ChEBI" id="CHEBI:43474"/>
        <dbReference type="ChEBI" id="CHEBI:57705"/>
        <dbReference type="ChEBI" id="CHEBI:58702"/>
        <dbReference type="ChEBI" id="CHEBI:68483"/>
        <dbReference type="EC" id="2.5.1.7"/>
    </reaction>
</comment>
<evidence type="ECO:0000256" key="3">
    <source>
        <dbReference type="ARBA" id="ARBA00022490"/>
    </source>
</evidence>
<feature type="binding site" evidence="12">
    <location>
        <position position="114"/>
    </location>
    <ligand>
        <name>UDP-N-acetyl-alpha-D-glucosamine</name>
        <dbReference type="ChEBI" id="CHEBI:57705"/>
    </ligand>
</feature>
<comment type="subcellular location">
    <subcellularLocation>
        <location evidence="1 12">Cytoplasm</location>
    </subcellularLocation>
</comment>
<evidence type="ECO:0000256" key="9">
    <source>
        <dbReference type="ARBA" id="ARBA00023316"/>
    </source>
</evidence>
<dbReference type="GO" id="GO:0005737">
    <property type="term" value="C:cytoplasm"/>
    <property type="evidence" value="ECO:0007669"/>
    <property type="project" value="UniProtKB-SubCell"/>
</dbReference>
<comment type="function">
    <text evidence="12">Cell wall formation. Adds enolpyruvyl to UDP-N-acetylglucosamine.</text>
</comment>
<dbReference type="AlphaFoldDB" id="A0A2G4F1J6"/>
<dbReference type="InterPro" id="IPR001986">
    <property type="entry name" value="Enolpyruvate_Tfrase_dom"/>
</dbReference>
<evidence type="ECO:0000259" key="14">
    <source>
        <dbReference type="Pfam" id="PF00275"/>
    </source>
</evidence>
<dbReference type="GO" id="GO:0019277">
    <property type="term" value="P:UDP-N-acetylgalactosamine biosynthetic process"/>
    <property type="evidence" value="ECO:0007669"/>
    <property type="project" value="InterPro"/>
</dbReference>
<feature type="domain" description="Enolpyruvate transferase" evidence="14">
    <location>
        <begin position="31"/>
        <end position="432"/>
    </location>
</feature>
<dbReference type="InterPro" id="IPR050068">
    <property type="entry name" value="MurA_subfamily"/>
</dbReference>
<keyword evidence="13" id="KW-0175">Coiled coil</keyword>
<evidence type="ECO:0000313" key="16">
    <source>
        <dbReference type="Proteomes" id="UP000226442"/>
    </source>
</evidence>
<feature type="modified residue" description="2-(S-cysteinyl)pyruvic acid O-phosphothioketal" evidence="12">
    <location>
        <position position="138"/>
    </location>
</feature>
<evidence type="ECO:0000256" key="8">
    <source>
        <dbReference type="ARBA" id="ARBA00023306"/>
    </source>
</evidence>
<keyword evidence="16" id="KW-1185">Reference proteome</keyword>
<dbReference type="HAMAP" id="MF_00111">
    <property type="entry name" value="MurA"/>
    <property type="match status" value="1"/>
</dbReference>
<dbReference type="Gene3D" id="3.65.10.10">
    <property type="entry name" value="Enolpyruvate transferase domain"/>
    <property type="match status" value="2"/>
</dbReference>
<dbReference type="GO" id="GO:0008760">
    <property type="term" value="F:UDP-N-acetylglucosamine 1-carboxyvinyltransferase activity"/>
    <property type="evidence" value="ECO:0007669"/>
    <property type="project" value="UniProtKB-UniRule"/>
</dbReference>
<keyword evidence="7 12" id="KW-0573">Peptidoglycan synthesis</keyword>
<feature type="binding site" evidence="12">
    <location>
        <begin position="143"/>
        <end position="147"/>
    </location>
    <ligand>
        <name>UDP-N-acetyl-alpha-D-glucosamine</name>
        <dbReference type="ChEBI" id="CHEBI:57705"/>
    </ligand>
</feature>
<evidence type="ECO:0000256" key="1">
    <source>
        <dbReference type="ARBA" id="ARBA00004496"/>
    </source>
</evidence>
<dbReference type="CDD" id="cd01555">
    <property type="entry name" value="UdpNAET"/>
    <property type="match status" value="1"/>
</dbReference>
<feature type="binding site" evidence="12">
    <location>
        <position position="331"/>
    </location>
    <ligand>
        <name>UDP-N-acetyl-alpha-D-glucosamine</name>
        <dbReference type="ChEBI" id="CHEBI:57705"/>
    </ligand>
</feature>
<keyword evidence="4 12" id="KW-0132">Cell division</keyword>
<dbReference type="PANTHER" id="PTHR43783:SF1">
    <property type="entry name" value="UDP-N-ACETYLGLUCOSAMINE 1-CARBOXYVINYLTRANSFERASE"/>
    <property type="match status" value="1"/>
</dbReference>
<gene>
    <name evidence="12 15" type="primary">murA</name>
    <name evidence="15" type="ORF">CP500_009895</name>
</gene>
<evidence type="ECO:0000256" key="13">
    <source>
        <dbReference type="SAM" id="Coils"/>
    </source>
</evidence>
<feature type="binding site" evidence="12">
    <location>
        <begin position="44"/>
        <end position="45"/>
    </location>
    <ligand>
        <name>phosphoenolpyruvate</name>
        <dbReference type="ChEBI" id="CHEBI:58702"/>
    </ligand>
</feature>
<dbReference type="Proteomes" id="UP000226442">
    <property type="component" value="Unassembled WGS sequence"/>
</dbReference>
<evidence type="ECO:0000256" key="4">
    <source>
        <dbReference type="ARBA" id="ARBA00022618"/>
    </source>
</evidence>
<dbReference type="GO" id="GO:0071555">
    <property type="term" value="P:cell wall organization"/>
    <property type="evidence" value="ECO:0007669"/>
    <property type="project" value="UniProtKB-KW"/>
</dbReference>
<sequence length="467" mass="49334">MEDKTITPTLNSSNVSASPESDQEVLKIWGHQPLKGHVKISGAKNSALVVMAGAILCPEDCRLRNVPSLVDVRRMGQILSAVGVKIEANGDVLDINASELIDAQAPYELVSQLRASFFIIGPLLARLGFAKVPLPGGCAIGARPVELHVRGLQALGAEVHIEHGTVHAYVKGPNKRLKGAKIYLDYPSVGATETLMMAATLAEGETIIENAAQEPEVADLANFCRAMGAQIQGAGTNTIVISGVPKLHSVDYSIIPDRIEAGTFLLAGAITHSEISLSPVIPDHLTAVIAKLRTIGAKIVTESPDILRIIPGKIHTATDIETLPYPGFPTDMQAPFMALLTLSEGDSIINETVFENRLRHVAELNRMGADIRVKGNVAVVRGVAQLSGAPVVATDLRASAALVLAGLAADGVTTISSLQHLDRGYEQLEVKLQKLGAKLQRVTEGGEAANVEANAEAPVEPVRSGLK</sequence>
<keyword evidence="12" id="KW-0670">Pyruvate</keyword>
<reference evidence="15" key="1">
    <citation type="submission" date="2017-10" db="EMBL/GenBank/DDBJ databases">
        <title>Draft genome sequence of the planktic cyanobacteria Tychonema bourrellyi isolated from alpine lentic freshwater.</title>
        <authorList>
            <person name="Tett A."/>
            <person name="Armanini F."/>
            <person name="Asnicar F."/>
            <person name="Boscaini A."/>
            <person name="Pasolli E."/>
            <person name="Zolfo M."/>
            <person name="Donati C."/>
            <person name="Salmaso N."/>
            <person name="Segata N."/>
        </authorList>
    </citation>
    <scope>NUCLEOTIDE SEQUENCE</scope>
    <source>
        <strain evidence="15">FEM_GT703</strain>
    </source>
</reference>
<dbReference type="InterPro" id="IPR036968">
    <property type="entry name" value="Enolpyruvate_Tfrase_sf"/>
</dbReference>
<comment type="similarity">
    <text evidence="10 12">Belongs to the EPSP synthase family. MurA subfamily.</text>
</comment>
<protein>
    <recommendedName>
        <fullName evidence="12">UDP-N-acetylglucosamine 1-carboxyvinyltransferase</fullName>
        <ecNumber evidence="12">2.5.1.7</ecNumber>
    </recommendedName>
    <alternativeName>
        <fullName evidence="12">Enoylpyruvate transferase</fullName>
    </alternativeName>
    <alternativeName>
        <fullName evidence="12">UDP-N-acetylglucosamine enolpyruvyl transferase</fullName>
        <shortName evidence="12">EPT</shortName>
    </alternativeName>
</protein>
<keyword evidence="5 12" id="KW-0808">Transferase</keyword>
<dbReference type="GO" id="GO:0009252">
    <property type="term" value="P:peptidoglycan biosynthetic process"/>
    <property type="evidence" value="ECO:0007669"/>
    <property type="project" value="UniProtKB-UniRule"/>
</dbReference>
<feature type="active site" description="Proton donor" evidence="12">
    <location>
        <position position="138"/>
    </location>
</feature>
<dbReference type="OrthoDB" id="9803760at2"/>
<dbReference type="RefSeq" id="WP_096829727.1">
    <property type="nucleotide sequence ID" value="NZ_NXIB02000046.1"/>
</dbReference>
<dbReference type="FunFam" id="3.65.10.10:FF:000001">
    <property type="entry name" value="UDP-N-acetylglucosamine 1-carboxyvinyltransferase"/>
    <property type="match status" value="1"/>
</dbReference>
<evidence type="ECO:0000256" key="6">
    <source>
        <dbReference type="ARBA" id="ARBA00022960"/>
    </source>
</evidence>
<evidence type="ECO:0000256" key="5">
    <source>
        <dbReference type="ARBA" id="ARBA00022679"/>
    </source>
</evidence>
<dbReference type="InterPro" id="IPR013792">
    <property type="entry name" value="RNA3'P_cycl/enolpyr_Trfase_a/b"/>
</dbReference>
<organism evidence="15 16">
    <name type="scientific">Tychonema bourrellyi FEM_GT703</name>
    <dbReference type="NCBI Taxonomy" id="2040638"/>
    <lineage>
        <taxon>Bacteria</taxon>
        <taxon>Bacillati</taxon>
        <taxon>Cyanobacteriota</taxon>
        <taxon>Cyanophyceae</taxon>
        <taxon>Oscillatoriophycideae</taxon>
        <taxon>Oscillatoriales</taxon>
        <taxon>Microcoleaceae</taxon>
        <taxon>Tychonema</taxon>
    </lineage>
</organism>
<dbReference type="EC" id="2.5.1.7" evidence="12"/>
<comment type="pathway">
    <text evidence="2 12">Cell wall biogenesis; peptidoglycan biosynthesis.</text>
</comment>
<keyword evidence="6 12" id="KW-0133">Cell shape</keyword>
<comment type="caution">
    <text evidence="15">The sequence shown here is derived from an EMBL/GenBank/DDBJ whole genome shotgun (WGS) entry which is preliminary data.</text>
</comment>
<accession>A0A2G4F1J6</accession>
<dbReference type="NCBIfam" id="NF006873">
    <property type="entry name" value="PRK09369.1"/>
    <property type="match status" value="1"/>
</dbReference>
<dbReference type="EMBL" id="NXIB02000046">
    <property type="protein sequence ID" value="PHX55633.1"/>
    <property type="molecule type" value="Genomic_DNA"/>
</dbReference>
<dbReference type="SUPFAM" id="SSF55205">
    <property type="entry name" value="EPT/RTPC-like"/>
    <property type="match status" value="1"/>
</dbReference>
<proteinExistence type="inferred from homology"/>
<dbReference type="PANTHER" id="PTHR43783">
    <property type="entry name" value="UDP-N-ACETYLGLUCOSAMINE 1-CARBOXYVINYLTRANSFERASE"/>
    <property type="match status" value="1"/>
</dbReference>
<evidence type="ECO:0000256" key="10">
    <source>
        <dbReference type="ARBA" id="ARBA00038367"/>
    </source>
</evidence>
<dbReference type="GO" id="GO:0008360">
    <property type="term" value="P:regulation of cell shape"/>
    <property type="evidence" value="ECO:0007669"/>
    <property type="project" value="UniProtKB-KW"/>
</dbReference>
<dbReference type="Pfam" id="PF00275">
    <property type="entry name" value="EPSP_synthase"/>
    <property type="match status" value="1"/>
</dbReference>
<keyword evidence="3 12" id="KW-0963">Cytoplasm</keyword>